<feature type="compositionally biased region" description="Basic and acidic residues" evidence="1">
    <location>
        <begin position="178"/>
        <end position="191"/>
    </location>
</feature>
<proteinExistence type="predicted"/>
<protein>
    <submittedName>
        <fullName evidence="2">Uncharacterized protein</fullName>
    </submittedName>
</protein>
<feature type="region of interest" description="Disordered" evidence="1">
    <location>
        <begin position="1"/>
        <end position="100"/>
    </location>
</feature>
<organism evidence="2 3">
    <name type="scientific">Elasticomyces elasticus</name>
    <dbReference type="NCBI Taxonomy" id="574655"/>
    <lineage>
        <taxon>Eukaryota</taxon>
        <taxon>Fungi</taxon>
        <taxon>Dikarya</taxon>
        <taxon>Ascomycota</taxon>
        <taxon>Pezizomycotina</taxon>
        <taxon>Dothideomycetes</taxon>
        <taxon>Dothideomycetidae</taxon>
        <taxon>Mycosphaerellales</taxon>
        <taxon>Teratosphaeriaceae</taxon>
        <taxon>Elasticomyces</taxon>
    </lineage>
</organism>
<feature type="compositionally biased region" description="Basic and acidic residues" evidence="1">
    <location>
        <begin position="33"/>
        <end position="42"/>
    </location>
</feature>
<gene>
    <name evidence="2" type="ORF">LTR97_003429</name>
</gene>
<dbReference type="Proteomes" id="UP001310594">
    <property type="component" value="Unassembled WGS sequence"/>
</dbReference>
<dbReference type="AlphaFoldDB" id="A0AAN7ZPX6"/>
<evidence type="ECO:0000313" key="2">
    <source>
        <dbReference type="EMBL" id="KAK5704411.1"/>
    </source>
</evidence>
<accession>A0AAN7ZPX6</accession>
<feature type="region of interest" description="Disordered" evidence="1">
    <location>
        <begin position="157"/>
        <end position="231"/>
    </location>
</feature>
<evidence type="ECO:0000256" key="1">
    <source>
        <dbReference type="SAM" id="MobiDB-lite"/>
    </source>
</evidence>
<comment type="caution">
    <text evidence="2">The sequence shown here is derived from an EMBL/GenBank/DDBJ whole genome shotgun (WGS) entry which is preliminary data.</text>
</comment>
<feature type="compositionally biased region" description="Basic and acidic residues" evidence="1">
    <location>
        <begin position="160"/>
        <end position="169"/>
    </location>
</feature>
<reference evidence="2" key="1">
    <citation type="submission" date="2023-08" db="EMBL/GenBank/DDBJ databases">
        <title>Black Yeasts Isolated from many extreme environments.</title>
        <authorList>
            <person name="Coleine C."/>
            <person name="Stajich J.E."/>
            <person name="Selbmann L."/>
        </authorList>
    </citation>
    <scope>NUCLEOTIDE SEQUENCE</scope>
    <source>
        <strain evidence="2">CCFEE 5810</strain>
    </source>
</reference>
<sequence length="349" mass="38048">MSKGQSQLGTSPPQTSKHSYGRVWHGGATPVKDPGDRREPRLPTESANHATTSRDDTVSPPSADQARQDRAARAPSITTEPSAKRARQRSTASDLTASLGAHLEVPPNIDTLQHNGSAVATKHTLRPSVKLKLKGPRTAADVRSTIDARAELLVVATPDTSRKPSDKLSRNLSSKSEVTLKEESQNEERPAKRQRGRPRKDTPQQSPKTDSDLPAASEACIDPPDLSQVEGLGEYADRPKGASFFVEGTSEAWTKLRETFVTPPLPFVSMDPEPETPPRPPVVMHYVDPTYLSTEQPRPAANRQHSWNNNHLLEPNAGLIESPGIMIGLPFGGVIEMAHCYIDEADLRK</sequence>
<name>A0AAN7ZPX6_9PEZI</name>
<evidence type="ECO:0000313" key="3">
    <source>
        <dbReference type="Proteomes" id="UP001310594"/>
    </source>
</evidence>
<dbReference type="EMBL" id="JAVRQU010000004">
    <property type="protein sequence ID" value="KAK5704411.1"/>
    <property type="molecule type" value="Genomic_DNA"/>
</dbReference>
<feature type="compositionally biased region" description="Polar residues" evidence="1">
    <location>
        <begin position="1"/>
        <end position="18"/>
    </location>
</feature>